<accession>A0A7Y6I8S5</accession>
<dbReference type="PANTHER" id="PTHR10587:SF133">
    <property type="entry name" value="CHITIN DEACETYLASE 1-RELATED"/>
    <property type="match status" value="1"/>
</dbReference>
<comment type="caution">
    <text evidence="6">The sequence shown here is derived from an EMBL/GenBank/DDBJ whole genome shotgun (WGS) entry which is preliminary data.</text>
</comment>
<evidence type="ECO:0000313" key="6">
    <source>
        <dbReference type="EMBL" id="NUW33807.1"/>
    </source>
</evidence>
<proteinExistence type="predicted"/>
<keyword evidence="4" id="KW-0732">Signal</keyword>
<dbReference type="Pfam" id="PF01522">
    <property type="entry name" value="Polysacc_deac_1"/>
    <property type="match status" value="1"/>
</dbReference>
<keyword evidence="2" id="KW-0378">Hydrolase</keyword>
<name>A0A7Y6I8S5_9ACTN</name>
<feature type="domain" description="NodB homology" evidence="5">
    <location>
        <begin position="409"/>
        <end position="591"/>
    </location>
</feature>
<protein>
    <submittedName>
        <fullName evidence="6">Polysaccharide deacetylase family protein</fullName>
    </submittedName>
</protein>
<keyword evidence="1" id="KW-0479">Metal-binding</keyword>
<gene>
    <name evidence="6" type="ORF">HTZ77_20545</name>
</gene>
<feature type="compositionally biased region" description="Basic and acidic residues" evidence="3">
    <location>
        <begin position="141"/>
        <end position="159"/>
    </location>
</feature>
<dbReference type="PANTHER" id="PTHR10587">
    <property type="entry name" value="GLYCOSYL TRANSFERASE-RELATED"/>
    <property type="match status" value="1"/>
</dbReference>
<dbReference type="InterPro" id="IPR050248">
    <property type="entry name" value="Polysacc_deacetylase_ArnD"/>
</dbReference>
<dbReference type="Gene3D" id="3.20.20.370">
    <property type="entry name" value="Glycoside hydrolase/deacetylase"/>
    <property type="match status" value="1"/>
</dbReference>
<dbReference type="PROSITE" id="PS51257">
    <property type="entry name" value="PROKAR_LIPOPROTEIN"/>
    <property type="match status" value="1"/>
</dbReference>
<evidence type="ECO:0000313" key="7">
    <source>
        <dbReference type="Proteomes" id="UP000586042"/>
    </source>
</evidence>
<dbReference type="InterPro" id="IPR002509">
    <property type="entry name" value="NODB_dom"/>
</dbReference>
<reference evidence="6 7" key="1">
    <citation type="submission" date="2020-06" db="EMBL/GenBank/DDBJ databases">
        <title>Nonomuraea sp. SMC257, a novel actinomycete isolated from soil.</title>
        <authorList>
            <person name="Chanama M."/>
        </authorList>
    </citation>
    <scope>NUCLEOTIDE SEQUENCE [LARGE SCALE GENOMIC DNA]</scope>
    <source>
        <strain evidence="6 7">SMC257</strain>
    </source>
</reference>
<dbReference type="GO" id="GO:0016810">
    <property type="term" value="F:hydrolase activity, acting on carbon-nitrogen (but not peptide) bonds"/>
    <property type="evidence" value="ECO:0007669"/>
    <property type="project" value="InterPro"/>
</dbReference>
<evidence type="ECO:0000256" key="4">
    <source>
        <dbReference type="SAM" id="SignalP"/>
    </source>
</evidence>
<evidence type="ECO:0000256" key="2">
    <source>
        <dbReference type="ARBA" id="ARBA00022801"/>
    </source>
</evidence>
<dbReference type="GO" id="GO:0046872">
    <property type="term" value="F:metal ion binding"/>
    <property type="evidence" value="ECO:0007669"/>
    <property type="project" value="UniProtKB-KW"/>
</dbReference>
<dbReference type="SUPFAM" id="SSF88713">
    <property type="entry name" value="Glycoside hydrolase/deacetylase"/>
    <property type="match status" value="1"/>
</dbReference>
<dbReference type="EMBL" id="JABWGN010000007">
    <property type="protein sequence ID" value="NUW33807.1"/>
    <property type="molecule type" value="Genomic_DNA"/>
</dbReference>
<evidence type="ECO:0000256" key="1">
    <source>
        <dbReference type="ARBA" id="ARBA00022723"/>
    </source>
</evidence>
<sequence>MHKLRLIGGLALLALASGGCGLSSGSHERNIVVPADPTLLDYVNPSTVNGLTSRSLSEGESARRYVHITYPQLKGAPALGTALHREAERQLHAFRAVVSAASSDALRPRDPGTGYKDQNSGAGYRTGSKGRGTGYKASRPPSKDRAHTKDEPHTKDGPHAKGSPLTEGGARALPLADHLSESAFTSTSLRRPELNVQWQLTAASPDVVGVRLRSGEYVGAGWARSTRTFWYDRRHDQVVGSTGLLAGKPAVQEAARLVREGLESRGAAVDRSAVTATQDRLDSMAFNRMGDLVVEFDDCEIGSCSLGRVAVAVPAWQIQPLLSGTGRLAQAAAMTAPRETALPPIAPEEGPAELRAPSTARPDEPRPAPSTARPDDKPPVGAGTRAGSGVQAAAPAGPIPRHVDCAKAKCVALTFDDGPGPQTPRVLDALRDGDARATFFAVGTNAEANPSVLRRMHDEGHVIGNHSWAHRDLTKLPLNRIIDGLGRTQDVITEASGRMPALARPPYGVASPDVLEAAHRVGVALVGWDVDTRDTPEDPEGLGEDARTITHRAVSGARANAIILLHDTNGATADAVPDILKKLGDKGYTFVTVPELYGSPGMEPGHFYRSATATEVNGP</sequence>
<feature type="signal peptide" evidence="4">
    <location>
        <begin position="1"/>
        <end position="21"/>
    </location>
</feature>
<dbReference type="RefSeq" id="WP_175591228.1">
    <property type="nucleotide sequence ID" value="NZ_JABWGN010000007.1"/>
</dbReference>
<feature type="chain" id="PRO_5039279342" evidence="4">
    <location>
        <begin position="22"/>
        <end position="619"/>
    </location>
</feature>
<feature type="region of interest" description="Disordered" evidence="3">
    <location>
        <begin position="101"/>
        <end position="170"/>
    </location>
</feature>
<dbReference type="CDD" id="cd10917">
    <property type="entry name" value="CE4_NodB_like_6s_7s"/>
    <property type="match status" value="1"/>
</dbReference>
<evidence type="ECO:0000259" key="5">
    <source>
        <dbReference type="PROSITE" id="PS51677"/>
    </source>
</evidence>
<dbReference type="GO" id="GO:0016020">
    <property type="term" value="C:membrane"/>
    <property type="evidence" value="ECO:0007669"/>
    <property type="project" value="TreeGrafter"/>
</dbReference>
<organism evidence="6 7">
    <name type="scientific">Nonomuraea montanisoli</name>
    <dbReference type="NCBI Taxonomy" id="2741721"/>
    <lineage>
        <taxon>Bacteria</taxon>
        <taxon>Bacillati</taxon>
        <taxon>Actinomycetota</taxon>
        <taxon>Actinomycetes</taxon>
        <taxon>Streptosporangiales</taxon>
        <taxon>Streptosporangiaceae</taxon>
        <taxon>Nonomuraea</taxon>
    </lineage>
</organism>
<keyword evidence="7" id="KW-1185">Reference proteome</keyword>
<dbReference type="Proteomes" id="UP000586042">
    <property type="component" value="Unassembled WGS sequence"/>
</dbReference>
<feature type="region of interest" description="Disordered" evidence="3">
    <location>
        <begin position="339"/>
        <end position="399"/>
    </location>
</feature>
<dbReference type="GO" id="GO:0005975">
    <property type="term" value="P:carbohydrate metabolic process"/>
    <property type="evidence" value="ECO:0007669"/>
    <property type="project" value="InterPro"/>
</dbReference>
<dbReference type="AlphaFoldDB" id="A0A7Y6I8S5"/>
<dbReference type="PROSITE" id="PS51677">
    <property type="entry name" value="NODB"/>
    <property type="match status" value="1"/>
</dbReference>
<dbReference type="InterPro" id="IPR011330">
    <property type="entry name" value="Glyco_hydro/deAcase_b/a-brl"/>
</dbReference>
<evidence type="ECO:0000256" key="3">
    <source>
        <dbReference type="SAM" id="MobiDB-lite"/>
    </source>
</evidence>